<dbReference type="GO" id="GO:0008615">
    <property type="term" value="P:pyridoxine biosynthetic process"/>
    <property type="evidence" value="ECO:0007669"/>
    <property type="project" value="InterPro"/>
</dbReference>
<evidence type="ECO:0000256" key="2">
    <source>
        <dbReference type="ARBA" id="ARBA00022630"/>
    </source>
</evidence>
<name>A0A1H4J4X1_9FLAO</name>
<dbReference type="GO" id="GO:0004733">
    <property type="term" value="F:pyridoxamine phosphate oxidase activity"/>
    <property type="evidence" value="ECO:0007669"/>
    <property type="project" value="InterPro"/>
</dbReference>
<dbReference type="InterPro" id="IPR024624">
    <property type="entry name" value="Pyridox_Oxase_Alr4036_FMN-bd"/>
</dbReference>
<evidence type="ECO:0000256" key="1">
    <source>
        <dbReference type="ARBA" id="ARBA00001917"/>
    </source>
</evidence>
<dbReference type="Gene3D" id="2.30.110.10">
    <property type="entry name" value="Electron Transport, Fmn-binding Protein, Chain A"/>
    <property type="match status" value="1"/>
</dbReference>
<evidence type="ECO:0000313" key="6">
    <source>
        <dbReference type="EMBL" id="SEB41247.1"/>
    </source>
</evidence>
<comment type="cofactor">
    <cofactor evidence="1">
        <name>FMN</name>
        <dbReference type="ChEBI" id="CHEBI:58210"/>
    </cofactor>
</comment>
<feature type="domain" description="Pyridoxamine 5'-phosphate oxidase Alr4036 family FMN-binding" evidence="5">
    <location>
        <begin position="14"/>
        <end position="96"/>
    </location>
</feature>
<reference evidence="6 7" key="1">
    <citation type="submission" date="2016-10" db="EMBL/GenBank/DDBJ databases">
        <authorList>
            <person name="de Groot N.N."/>
        </authorList>
    </citation>
    <scope>NUCLEOTIDE SEQUENCE [LARGE SCALE GENOMIC DNA]</scope>
    <source>
        <strain evidence="6 7">MAR_2009_71</strain>
    </source>
</reference>
<dbReference type="PANTHER" id="PTHR10851">
    <property type="entry name" value="PYRIDOXINE-5-PHOSPHATE OXIDASE"/>
    <property type="match status" value="1"/>
</dbReference>
<dbReference type="OrthoDB" id="1493996at2"/>
<evidence type="ECO:0000256" key="4">
    <source>
        <dbReference type="ARBA" id="ARBA00023002"/>
    </source>
</evidence>
<evidence type="ECO:0000313" key="7">
    <source>
        <dbReference type="Proteomes" id="UP000183038"/>
    </source>
</evidence>
<dbReference type="PANTHER" id="PTHR10851:SF3">
    <property type="entry name" value="PYRIDOXINE_PYRIDOXAMINE 5'-PHOSPHATE OXIDASE 2"/>
    <property type="match status" value="1"/>
</dbReference>
<proteinExistence type="predicted"/>
<dbReference type="EMBL" id="FNTB01000001">
    <property type="protein sequence ID" value="SEB41247.1"/>
    <property type="molecule type" value="Genomic_DNA"/>
</dbReference>
<keyword evidence="3" id="KW-0288">FMN</keyword>
<accession>A0A1H4J4X1</accession>
<gene>
    <name evidence="6" type="ORF">SAMN05192540_0127</name>
</gene>
<dbReference type="InterPro" id="IPR012349">
    <property type="entry name" value="Split_barrel_FMN-bd"/>
</dbReference>
<keyword evidence="4" id="KW-0560">Oxidoreductase</keyword>
<dbReference type="InterPro" id="IPR000659">
    <property type="entry name" value="Pyridox_Oxase"/>
</dbReference>
<organism evidence="6 7">
    <name type="scientific">Maribacter dokdonensis</name>
    <dbReference type="NCBI Taxonomy" id="320912"/>
    <lineage>
        <taxon>Bacteria</taxon>
        <taxon>Pseudomonadati</taxon>
        <taxon>Bacteroidota</taxon>
        <taxon>Flavobacteriia</taxon>
        <taxon>Flavobacteriales</taxon>
        <taxon>Flavobacteriaceae</taxon>
        <taxon>Maribacter</taxon>
    </lineage>
</organism>
<dbReference type="RefSeq" id="WP_074669718.1">
    <property type="nucleotide sequence ID" value="NZ_FNTB01000001.1"/>
</dbReference>
<protein>
    <submittedName>
        <fullName evidence="6">Pyridoxine/pyridoxamine 5'-phosphate oxidase</fullName>
    </submittedName>
</protein>
<dbReference type="Proteomes" id="UP000183038">
    <property type="component" value="Unassembled WGS sequence"/>
</dbReference>
<sequence length="181" mass="21108">MTGSFFEELSIEIKKSVIERGHPFRFITMATTGNESIARLRTVVLREVTENLRLTIYTDGRTQKINHIHVNNQVSLLLYHPDKMMQLKVEGIAEIVTNTERLKSTWQNIQPNSRKDYITETSPGTAIKNPDHVEYVEDKNHFTIIDIFPTKIEYLKLKRPNHIRALFTKTDDIWKGEFLVP</sequence>
<evidence type="ECO:0000256" key="3">
    <source>
        <dbReference type="ARBA" id="ARBA00022643"/>
    </source>
</evidence>
<dbReference type="Pfam" id="PF12766">
    <property type="entry name" value="Pyridox_oxase_2"/>
    <property type="match status" value="1"/>
</dbReference>
<keyword evidence="2" id="KW-0285">Flavoprotein</keyword>
<dbReference type="SUPFAM" id="SSF50475">
    <property type="entry name" value="FMN-binding split barrel"/>
    <property type="match status" value="1"/>
</dbReference>
<dbReference type="AlphaFoldDB" id="A0A1H4J4X1"/>
<dbReference type="GO" id="GO:0010181">
    <property type="term" value="F:FMN binding"/>
    <property type="evidence" value="ECO:0007669"/>
    <property type="project" value="InterPro"/>
</dbReference>
<evidence type="ECO:0000259" key="5">
    <source>
        <dbReference type="Pfam" id="PF12766"/>
    </source>
</evidence>